<feature type="region of interest" description="Disordered" evidence="1">
    <location>
        <begin position="119"/>
        <end position="138"/>
    </location>
</feature>
<gene>
    <name evidence="3" type="ORF">ENK01_03265</name>
</gene>
<organism evidence="3">
    <name type="scientific">Hellea balneolensis</name>
    <dbReference type="NCBI Taxonomy" id="287478"/>
    <lineage>
        <taxon>Bacteria</taxon>
        <taxon>Pseudomonadati</taxon>
        <taxon>Pseudomonadota</taxon>
        <taxon>Alphaproteobacteria</taxon>
        <taxon>Maricaulales</taxon>
        <taxon>Robiginitomaculaceae</taxon>
        <taxon>Hellea</taxon>
    </lineage>
</organism>
<feature type="compositionally biased region" description="Basic residues" evidence="1">
    <location>
        <begin position="124"/>
        <end position="138"/>
    </location>
</feature>
<evidence type="ECO:0000313" key="3">
    <source>
        <dbReference type="EMBL" id="HHI88950.1"/>
    </source>
</evidence>
<sequence length="303" mass="36081">MKSANHLSARMIGVPLIRLSVLALFVSPLGLVSLSASAGEQHKAPHVYDFRQDAKLDKYKRHKEPSPHKGVRPGKHKVSSQRVRDWRADRRNGLGNWRGYEPHTDRARLARLRHESHERAERLRRQRQHQSRHVSGRHNRNSWTSYSWNPFGRQNYYGYNNGYTSTNRWWDRHDWDYWRTHRWHHPSWRSGNWRRYPYRPWRSGRTGTGWYSHYASPLGISFVFGSNGSSRYRWASNPYRFYQPQYGSRLGYRDNTWCERVLVDARHYGHTEIVSVLQCSNPWDGTYIIEGSELVVDCPYGRD</sequence>
<name>A0A7V5U1G5_9PROT</name>
<feature type="compositionally biased region" description="Basic residues" evidence="1">
    <location>
        <begin position="61"/>
        <end position="79"/>
    </location>
</feature>
<feature type="signal peptide" evidence="2">
    <location>
        <begin position="1"/>
        <end position="38"/>
    </location>
</feature>
<feature type="chain" id="PRO_5031110320" evidence="2">
    <location>
        <begin position="39"/>
        <end position="303"/>
    </location>
</feature>
<dbReference type="Proteomes" id="UP000885806">
    <property type="component" value="Unassembled WGS sequence"/>
</dbReference>
<accession>A0A7V5U1G5</accession>
<dbReference type="EMBL" id="DROP01000219">
    <property type="protein sequence ID" value="HHI88950.1"/>
    <property type="molecule type" value="Genomic_DNA"/>
</dbReference>
<comment type="caution">
    <text evidence="3">The sequence shown here is derived from an EMBL/GenBank/DDBJ whole genome shotgun (WGS) entry which is preliminary data.</text>
</comment>
<protein>
    <submittedName>
        <fullName evidence="3">Uncharacterized protein</fullName>
    </submittedName>
</protein>
<reference evidence="3" key="1">
    <citation type="journal article" date="2020" name="mSystems">
        <title>Genome- and Community-Level Interaction Insights into Carbon Utilization and Element Cycling Functions of Hydrothermarchaeota in Hydrothermal Sediment.</title>
        <authorList>
            <person name="Zhou Z."/>
            <person name="Liu Y."/>
            <person name="Xu W."/>
            <person name="Pan J."/>
            <person name="Luo Z.H."/>
            <person name="Li M."/>
        </authorList>
    </citation>
    <scope>NUCLEOTIDE SEQUENCE [LARGE SCALE GENOMIC DNA]</scope>
    <source>
        <strain evidence="3">HyVt-538</strain>
    </source>
</reference>
<evidence type="ECO:0000256" key="1">
    <source>
        <dbReference type="SAM" id="MobiDB-lite"/>
    </source>
</evidence>
<proteinExistence type="predicted"/>
<keyword evidence="2" id="KW-0732">Signal</keyword>
<feature type="region of interest" description="Disordered" evidence="1">
    <location>
        <begin position="61"/>
        <end position="84"/>
    </location>
</feature>
<dbReference type="AlphaFoldDB" id="A0A7V5U1G5"/>
<evidence type="ECO:0000256" key="2">
    <source>
        <dbReference type="SAM" id="SignalP"/>
    </source>
</evidence>